<dbReference type="FunCoup" id="A8XGG1">
    <property type="interactions" value="18"/>
</dbReference>
<feature type="transmembrane region" description="Helical" evidence="2">
    <location>
        <begin position="18"/>
        <end position="37"/>
    </location>
</feature>
<organism evidence="3 4">
    <name type="scientific">Caenorhabditis briggsae</name>
    <dbReference type="NCBI Taxonomy" id="6238"/>
    <lineage>
        <taxon>Eukaryota</taxon>
        <taxon>Metazoa</taxon>
        <taxon>Ecdysozoa</taxon>
        <taxon>Nematoda</taxon>
        <taxon>Chromadorea</taxon>
        <taxon>Rhabditida</taxon>
        <taxon>Rhabditina</taxon>
        <taxon>Rhabditomorpha</taxon>
        <taxon>Rhabditoidea</taxon>
        <taxon>Rhabditidae</taxon>
        <taxon>Peloderinae</taxon>
        <taxon>Caenorhabditis</taxon>
    </lineage>
</organism>
<dbReference type="AlphaFoldDB" id="A8XGG1"/>
<evidence type="ECO:0000313" key="4">
    <source>
        <dbReference type="Proteomes" id="UP000008549"/>
    </source>
</evidence>
<dbReference type="EMBL" id="HE600940">
    <property type="protein sequence ID" value="CAP31667.1"/>
    <property type="molecule type" value="Genomic_DNA"/>
</dbReference>
<feature type="region of interest" description="Disordered" evidence="1">
    <location>
        <begin position="40"/>
        <end position="60"/>
    </location>
</feature>
<evidence type="ECO:0000256" key="2">
    <source>
        <dbReference type="SAM" id="Phobius"/>
    </source>
</evidence>
<reference evidence="3 4" key="1">
    <citation type="journal article" date="2003" name="PLoS Biol.">
        <title>The genome sequence of Caenorhabditis briggsae: a platform for comparative genomics.</title>
        <authorList>
            <person name="Stein L.D."/>
            <person name="Bao Z."/>
            <person name="Blasiar D."/>
            <person name="Blumenthal T."/>
            <person name="Brent M.R."/>
            <person name="Chen N."/>
            <person name="Chinwalla A."/>
            <person name="Clarke L."/>
            <person name="Clee C."/>
            <person name="Coghlan A."/>
            <person name="Coulson A."/>
            <person name="D'Eustachio P."/>
            <person name="Fitch D.H."/>
            <person name="Fulton L.A."/>
            <person name="Fulton R.E."/>
            <person name="Griffiths-Jones S."/>
            <person name="Harris T.W."/>
            <person name="Hillier L.W."/>
            <person name="Kamath R."/>
            <person name="Kuwabara P.E."/>
            <person name="Mardis E.R."/>
            <person name="Marra M.A."/>
            <person name="Miner T.L."/>
            <person name="Minx P."/>
            <person name="Mullikin J.C."/>
            <person name="Plumb R.W."/>
            <person name="Rogers J."/>
            <person name="Schein J.E."/>
            <person name="Sohrmann M."/>
            <person name="Spieth J."/>
            <person name="Stajich J.E."/>
            <person name="Wei C."/>
            <person name="Willey D."/>
            <person name="Wilson R.K."/>
            <person name="Durbin R."/>
            <person name="Waterston R.H."/>
        </authorList>
    </citation>
    <scope>NUCLEOTIDE SEQUENCE [LARGE SCALE GENOMIC DNA]</scope>
    <source>
        <strain evidence="3 4">AF16</strain>
    </source>
</reference>
<gene>
    <name evidence="3 5" type="ORF">CBG12731</name>
    <name evidence="3" type="ORF">CBG_12731</name>
</gene>
<dbReference type="eggNOG" id="ENOG502TIUI">
    <property type="taxonomic scope" value="Eukaryota"/>
</dbReference>
<dbReference type="WormBase" id="CBG12731">
    <property type="protein sequence ID" value="CBP03066"/>
    <property type="gene ID" value="WBGene00033637"/>
</dbReference>
<accession>A8XGG1</accession>
<keyword evidence="2" id="KW-1133">Transmembrane helix</keyword>
<evidence type="ECO:0000256" key="1">
    <source>
        <dbReference type="SAM" id="MobiDB-lite"/>
    </source>
</evidence>
<evidence type="ECO:0000313" key="3">
    <source>
        <dbReference type="EMBL" id="CAP31667.1"/>
    </source>
</evidence>
<dbReference type="KEGG" id="cbr:CBG_12731"/>
<sequence>MVELGGNGPYSTSFDNSVFIIPAIVIVALFTFAALKLRDATQGKEKSAARARRDEKKKAK</sequence>
<dbReference type="HOGENOM" id="CLU_190938_0_0_1"/>
<evidence type="ECO:0000313" key="5">
    <source>
        <dbReference type="WormBase" id="CBG12731"/>
    </source>
</evidence>
<keyword evidence="2" id="KW-0812">Transmembrane</keyword>
<dbReference type="OMA" id="GPIEHGF"/>
<name>A8XGG1_CAEBR</name>
<dbReference type="RefSeq" id="XP_002640220.1">
    <property type="nucleotide sequence ID" value="XM_002640174.1"/>
</dbReference>
<dbReference type="InParanoid" id="A8XGG1"/>
<keyword evidence="2" id="KW-0472">Membrane</keyword>
<dbReference type="GeneID" id="8582216"/>
<reference evidence="3 4" key="2">
    <citation type="journal article" date="2011" name="PLoS Genet.">
        <title>Caenorhabditis briggsae recombinant inbred line genotypes reveal inter-strain incompatibility and the evolution of recombination.</title>
        <authorList>
            <person name="Ross J.A."/>
            <person name="Koboldt D.C."/>
            <person name="Staisch J.E."/>
            <person name="Chamberlin H.M."/>
            <person name="Gupta B.P."/>
            <person name="Miller R.D."/>
            <person name="Baird S.E."/>
            <person name="Haag E.S."/>
        </authorList>
    </citation>
    <scope>NUCLEOTIDE SEQUENCE [LARGE SCALE GENOMIC DNA]</scope>
    <source>
        <strain evidence="3 4">AF16</strain>
    </source>
</reference>
<dbReference type="Proteomes" id="UP000008549">
    <property type="component" value="Unassembled WGS sequence"/>
</dbReference>
<keyword evidence="4" id="KW-1185">Reference proteome</keyword>
<dbReference type="CTD" id="8582216"/>
<protein>
    <submittedName>
        <fullName evidence="3">Protein CBG12731</fullName>
    </submittedName>
</protein>
<proteinExistence type="predicted"/>